<accession>A0ACC3AL00</accession>
<reference evidence="1" key="1">
    <citation type="submission" date="2022-10" db="EMBL/GenBank/DDBJ databases">
        <title>Culturing micro-colonial fungi from biological soil crusts in the Mojave desert and describing Neophaeococcomyces mojavensis, and introducing the new genera and species Taxawa tesnikishii.</title>
        <authorList>
            <person name="Kurbessoian T."/>
            <person name="Stajich J.E."/>
        </authorList>
    </citation>
    <scope>NUCLEOTIDE SEQUENCE</scope>
    <source>
        <strain evidence="1">JES_112</strain>
    </source>
</reference>
<protein>
    <submittedName>
        <fullName evidence="1">Uncharacterized protein</fullName>
    </submittedName>
</protein>
<sequence length="268" mass="29863">MAILTPILSKWVLAPLFRRYVEQRFATYDHLSNIVLMTSVLSAFISVAAYAGTSILFGAFLAGSFLTYLPSKHPEGPFVVLSREEGERERHKSPTFVHTFECYILDALQYVLAPLFFASIGFAIPFVRLWTGDAIWKGVVYTLLMLVGKFFVGIWIPAWQIFDLERNDEKQMTTSIRLSNGNLVSRLRSSLEPALLLGFAMVARGEIGLLIVQIGYNDTPYVSDAGFLTAIWAIMLNTILGPIAVGLLVKYRGKGISQGAWGLVLEHH</sequence>
<name>A0ACC3AL00_9EURO</name>
<dbReference type="EMBL" id="JAPDRQ010000001">
    <property type="protein sequence ID" value="KAJ9664781.1"/>
    <property type="molecule type" value="Genomic_DNA"/>
</dbReference>
<dbReference type="Proteomes" id="UP001172386">
    <property type="component" value="Unassembled WGS sequence"/>
</dbReference>
<keyword evidence="2" id="KW-1185">Reference proteome</keyword>
<gene>
    <name evidence="1" type="ORF">H2198_000127</name>
</gene>
<evidence type="ECO:0000313" key="1">
    <source>
        <dbReference type="EMBL" id="KAJ9664781.1"/>
    </source>
</evidence>
<evidence type="ECO:0000313" key="2">
    <source>
        <dbReference type="Proteomes" id="UP001172386"/>
    </source>
</evidence>
<organism evidence="1 2">
    <name type="scientific">Neophaeococcomyces mojaviensis</name>
    <dbReference type="NCBI Taxonomy" id="3383035"/>
    <lineage>
        <taxon>Eukaryota</taxon>
        <taxon>Fungi</taxon>
        <taxon>Dikarya</taxon>
        <taxon>Ascomycota</taxon>
        <taxon>Pezizomycotina</taxon>
        <taxon>Eurotiomycetes</taxon>
        <taxon>Chaetothyriomycetidae</taxon>
        <taxon>Chaetothyriales</taxon>
        <taxon>Chaetothyriales incertae sedis</taxon>
        <taxon>Neophaeococcomyces</taxon>
    </lineage>
</organism>
<comment type="caution">
    <text evidence="1">The sequence shown here is derived from an EMBL/GenBank/DDBJ whole genome shotgun (WGS) entry which is preliminary data.</text>
</comment>
<proteinExistence type="predicted"/>